<comment type="similarity">
    <text evidence="3">Belongs to the expansin family. Expansin A subfamily.</text>
</comment>
<evidence type="ECO:0000256" key="5">
    <source>
        <dbReference type="ARBA" id="ARBA00022525"/>
    </source>
</evidence>
<dbReference type="PRINTS" id="PR01225">
    <property type="entry name" value="EXPANSNFAMLY"/>
</dbReference>
<dbReference type="PANTHER" id="PTHR31867">
    <property type="entry name" value="EXPANSIN-A15"/>
    <property type="match status" value="1"/>
</dbReference>
<evidence type="ECO:0000259" key="12">
    <source>
        <dbReference type="PROSITE" id="PS50843"/>
    </source>
</evidence>
<comment type="caution">
    <text evidence="13">The sequence shown here is derived from an EMBL/GenBank/DDBJ whole genome shotgun (WGS) entry which is preliminary data.</text>
</comment>
<evidence type="ECO:0000256" key="8">
    <source>
        <dbReference type="ARBA" id="ARBA00023316"/>
    </source>
</evidence>
<dbReference type="Pfam" id="PF25573">
    <property type="entry name" value="TPR_PSMD3_N"/>
    <property type="match status" value="3"/>
</dbReference>
<dbReference type="PROSITE" id="PS50843">
    <property type="entry name" value="EXPANSIN_CBD"/>
    <property type="match status" value="1"/>
</dbReference>
<feature type="transmembrane region" description="Helical" evidence="10">
    <location>
        <begin position="12"/>
        <end position="28"/>
    </location>
</feature>
<evidence type="ECO:0000256" key="7">
    <source>
        <dbReference type="ARBA" id="ARBA00023136"/>
    </source>
</evidence>
<evidence type="ECO:0000256" key="10">
    <source>
        <dbReference type="SAM" id="Phobius"/>
    </source>
</evidence>
<dbReference type="InterPro" id="IPR013586">
    <property type="entry name" value="PSMD3_C"/>
</dbReference>
<protein>
    <recommendedName>
        <fullName evidence="15">Expansin</fullName>
    </recommendedName>
</protein>
<dbReference type="Gene3D" id="2.60.40.760">
    <property type="entry name" value="Expansin, cellulose-binding-like domain"/>
    <property type="match status" value="1"/>
</dbReference>
<organism evidence="13 14">
    <name type="scientific">Brassica napus</name>
    <name type="common">Rape</name>
    <dbReference type="NCBI Taxonomy" id="3708"/>
    <lineage>
        <taxon>Eukaryota</taxon>
        <taxon>Viridiplantae</taxon>
        <taxon>Streptophyta</taxon>
        <taxon>Embryophyta</taxon>
        <taxon>Tracheophyta</taxon>
        <taxon>Spermatophyta</taxon>
        <taxon>Magnoliopsida</taxon>
        <taxon>eudicotyledons</taxon>
        <taxon>Gunneridae</taxon>
        <taxon>Pentapetalae</taxon>
        <taxon>rosids</taxon>
        <taxon>malvids</taxon>
        <taxon>Brassicales</taxon>
        <taxon>Brassicaceae</taxon>
        <taxon>Brassiceae</taxon>
        <taxon>Brassica</taxon>
    </lineage>
</organism>
<feature type="region of interest" description="Disordered" evidence="9">
    <location>
        <begin position="130"/>
        <end position="160"/>
    </location>
</feature>
<dbReference type="InterPro" id="IPR057985">
    <property type="entry name" value="TPR_PSMD3_N"/>
</dbReference>
<dbReference type="InterPro" id="IPR036749">
    <property type="entry name" value="Expansin_CBD_sf"/>
</dbReference>
<dbReference type="PROSITE" id="PS50842">
    <property type="entry name" value="EXPANSIN_EG45"/>
    <property type="match status" value="1"/>
</dbReference>
<comment type="subcellular location">
    <subcellularLocation>
        <location evidence="1">Membrane</location>
        <topology evidence="1">Peripheral membrane protein</topology>
    </subcellularLocation>
    <subcellularLocation>
        <location evidence="2">Secreted</location>
        <location evidence="2">Cell wall</location>
    </subcellularLocation>
</comment>
<dbReference type="InterPro" id="IPR036908">
    <property type="entry name" value="RlpA-like_sf"/>
</dbReference>
<dbReference type="SUPFAM" id="SSF50685">
    <property type="entry name" value="Barwin-like endoglucanases"/>
    <property type="match status" value="1"/>
</dbReference>
<evidence type="ECO:0000256" key="4">
    <source>
        <dbReference type="ARBA" id="ARBA00022512"/>
    </source>
</evidence>
<evidence type="ECO:0000256" key="9">
    <source>
        <dbReference type="SAM" id="MobiDB-lite"/>
    </source>
</evidence>
<dbReference type="InterPro" id="IPR009009">
    <property type="entry name" value="RlpA-like_DPBB"/>
</dbReference>
<dbReference type="PRINTS" id="PR01226">
    <property type="entry name" value="EXPANSIN"/>
</dbReference>
<evidence type="ECO:0000256" key="3">
    <source>
        <dbReference type="ARBA" id="ARBA00005392"/>
    </source>
</evidence>
<gene>
    <name evidence="13" type="ORF">HID58_075782</name>
</gene>
<evidence type="ECO:0000256" key="2">
    <source>
        <dbReference type="ARBA" id="ARBA00004191"/>
    </source>
</evidence>
<dbReference type="SMART" id="SM00837">
    <property type="entry name" value="DPBB_1"/>
    <property type="match status" value="1"/>
</dbReference>
<feature type="domain" description="Expansin-like EG45" evidence="11">
    <location>
        <begin position="494"/>
        <end position="609"/>
    </location>
</feature>
<dbReference type="Proteomes" id="UP000824890">
    <property type="component" value="Unassembled WGS sequence"/>
</dbReference>
<dbReference type="InterPro" id="IPR002963">
    <property type="entry name" value="Expansin"/>
</dbReference>
<dbReference type="EMBL" id="JAGKQM010000017">
    <property type="protein sequence ID" value="KAH0868760.1"/>
    <property type="molecule type" value="Genomic_DNA"/>
</dbReference>
<dbReference type="SUPFAM" id="SSF49590">
    <property type="entry name" value="PHL pollen allergen"/>
    <property type="match status" value="1"/>
</dbReference>
<evidence type="ECO:0000256" key="6">
    <source>
        <dbReference type="ARBA" id="ARBA00022729"/>
    </source>
</evidence>
<feature type="compositionally biased region" description="Polar residues" evidence="9">
    <location>
        <begin position="151"/>
        <end position="160"/>
    </location>
</feature>
<dbReference type="SMART" id="SM00753">
    <property type="entry name" value="PAM"/>
    <property type="match status" value="1"/>
</dbReference>
<evidence type="ECO:0008006" key="15">
    <source>
        <dbReference type="Google" id="ProtNLM"/>
    </source>
</evidence>
<keyword evidence="4" id="KW-0134">Cell wall</keyword>
<keyword evidence="14" id="KW-1185">Reference proteome</keyword>
<accession>A0ABQ7YKL3</accession>
<proteinExistence type="inferred from homology"/>
<dbReference type="Pfam" id="PF01357">
    <property type="entry name" value="Expansin_C"/>
    <property type="match status" value="1"/>
</dbReference>
<dbReference type="Pfam" id="PF03330">
    <property type="entry name" value="DPBB_1"/>
    <property type="match status" value="1"/>
</dbReference>
<dbReference type="Pfam" id="PF08375">
    <property type="entry name" value="Rpn3_C"/>
    <property type="match status" value="1"/>
</dbReference>
<dbReference type="CDD" id="cd22274">
    <property type="entry name" value="DPBB_EXPA_N"/>
    <property type="match status" value="1"/>
</dbReference>
<feature type="domain" description="Expansin-like CBD" evidence="12">
    <location>
        <begin position="619"/>
        <end position="698"/>
    </location>
</feature>
<dbReference type="InterPro" id="IPR007112">
    <property type="entry name" value="Expansin/allergen_DPBB_dom"/>
</dbReference>
<dbReference type="InterPro" id="IPR007118">
    <property type="entry name" value="Expan_Lol_pI"/>
</dbReference>
<keyword evidence="10" id="KW-0812">Transmembrane</keyword>
<keyword evidence="10" id="KW-1133">Transmembrane helix</keyword>
<keyword evidence="8" id="KW-0961">Cell wall biogenesis/degradation</keyword>
<dbReference type="InterPro" id="IPR007117">
    <property type="entry name" value="Expansin_CBD"/>
</dbReference>
<evidence type="ECO:0000256" key="1">
    <source>
        <dbReference type="ARBA" id="ARBA00004170"/>
    </source>
</evidence>
<sequence>MDFLFTRKNFPVLSLFLSVGIYGIWFAGTRHGVCKLHTFFVLLFTNKQSEFSTYSGVTMAQDVEMKDNHTPSQSTMQHLKEIADLIDTGSYTKEVRRIARAVRLTIGLRRKLTSSVLTSFLDFALVPGSEPHSRLSSFTPKGDEHDMEVDTATSATQPPSKNLPSELEIYCYFIVLLFLIDQKKYPELNLVLQQALLVSRTLTDEPSILTVNSLVHLFIRALHHSATLRHDELGQETLVNMLLRNYFRYNLYDQAEKLRSKAPPFEAHSKQQKVSFKQPGKPLAAPGFRIQCNKWAILVRLLLGEIPERSVFIQKGMEKALRPYFELTNAVRIGDLELFRTVQEKFSETFAQDRTPNLIVRLRHNQSDATIDHKNGCMVSRETGDIYSTNEPQTAVNSRIAFCLNMHNEAVRALRFPPNTHKEKKKRLIFLIFKKKEKKKSDGKRRERKTMAKSLAGLALLAALVIAVDAFRPSGLTNGHATFYGGSDASGTMGGACGYGDLYSAGYGTMTAALSTALFNNGASCGECYRITCDYAADSRWCKEGASVVITATNFCPPNFALPNNDGGWCNPPLKHFDMAQPAWEKIGIYRGGIVPVVFQRVSCYKRGGVRFRINGRDYFELVNISNVGGAGSIQSVSIKGSKTGWLAMSRNWGANWQSNAYLDGQSLSFSITTTDGATRVFLNVVPSSWSFGQTYSSRVQF</sequence>
<evidence type="ECO:0000259" key="11">
    <source>
        <dbReference type="PROSITE" id="PS50842"/>
    </source>
</evidence>
<reference evidence="13 14" key="1">
    <citation type="submission" date="2021-05" db="EMBL/GenBank/DDBJ databases">
        <title>Genome Assembly of Synthetic Allotetraploid Brassica napus Reveals Homoeologous Exchanges between Subgenomes.</title>
        <authorList>
            <person name="Davis J.T."/>
        </authorList>
    </citation>
    <scope>NUCLEOTIDE SEQUENCE [LARGE SCALE GENOMIC DNA]</scope>
    <source>
        <strain evidence="14">cv. Da-Ae</strain>
        <tissue evidence="13">Seedling</tissue>
    </source>
</reference>
<keyword evidence="5" id="KW-0964">Secreted</keyword>
<name>A0ABQ7YKL3_BRANA</name>
<keyword evidence="6" id="KW-0732">Signal</keyword>
<evidence type="ECO:0000313" key="13">
    <source>
        <dbReference type="EMBL" id="KAH0868760.1"/>
    </source>
</evidence>
<evidence type="ECO:0000313" key="14">
    <source>
        <dbReference type="Proteomes" id="UP000824890"/>
    </source>
</evidence>
<dbReference type="Gene3D" id="2.40.40.10">
    <property type="entry name" value="RlpA-like domain"/>
    <property type="match status" value="1"/>
</dbReference>
<keyword evidence="7 10" id="KW-0472">Membrane</keyword>